<sequence length="342" mass="39375">MSKITKYNTDVAKEIRMCALEKRLNILIGSGCSSDAMPLMSKYGDMDLKDRNEKMIKDIIHLSKISISKSSFLTKHKSLDIVKKIINTQNSYKNFIYSIINILNLSNSRQVPRTTNIFTTNYDLFIENAVNNLQSHSRFVFNDGASGYFKRILNSSNYNQVVAYKGINDNYIMEIPSINLIKSHGSVNWEREDDKVIVSNIVYENPMIVPPTGYEEQETFINNYFHDMLRIFQIELDKPQSVLIIVGFSFQDKHIAKMVKRALQNRELIVYIFVYKGDGKNIIDNLEVTDIPPNLKLILTDNIFSAEYIKSENGIKLTLDNLSELLSNPDIQIDIEDEKDEN</sequence>
<dbReference type="AlphaFoldDB" id="A0A133KGH5"/>
<organism evidence="1 2">
    <name type="scientific">Anaerococcus tetradius</name>
    <dbReference type="NCBI Taxonomy" id="33036"/>
    <lineage>
        <taxon>Bacteria</taxon>
        <taxon>Bacillati</taxon>
        <taxon>Bacillota</taxon>
        <taxon>Tissierellia</taxon>
        <taxon>Tissierellales</taxon>
        <taxon>Peptoniphilaceae</taxon>
        <taxon>Anaerococcus</taxon>
    </lineage>
</organism>
<dbReference type="Proteomes" id="UP000070383">
    <property type="component" value="Unassembled WGS sequence"/>
</dbReference>
<dbReference type="Pfam" id="PF13289">
    <property type="entry name" value="SIR2_2"/>
    <property type="match status" value="1"/>
</dbReference>
<accession>A0A133KGH5</accession>
<evidence type="ECO:0000313" key="1">
    <source>
        <dbReference type="EMBL" id="KWZ78534.1"/>
    </source>
</evidence>
<dbReference type="EMBL" id="LRPM01000023">
    <property type="protein sequence ID" value="KWZ78534.1"/>
    <property type="molecule type" value="Genomic_DNA"/>
</dbReference>
<gene>
    <name evidence="1" type="ORF">HMPREF3200_00672</name>
</gene>
<dbReference type="STRING" id="33036.HMPREF3200_00672"/>
<dbReference type="PATRIC" id="fig|33036.3.peg.669"/>
<proteinExistence type="predicted"/>
<dbReference type="OrthoDB" id="9808492at2"/>
<dbReference type="InterPro" id="IPR029035">
    <property type="entry name" value="DHS-like_NAD/FAD-binding_dom"/>
</dbReference>
<dbReference type="SUPFAM" id="SSF52467">
    <property type="entry name" value="DHS-like NAD/FAD-binding domain"/>
    <property type="match status" value="1"/>
</dbReference>
<name>A0A133KGH5_9FIRM</name>
<evidence type="ECO:0000313" key="2">
    <source>
        <dbReference type="Proteomes" id="UP000070383"/>
    </source>
</evidence>
<keyword evidence="2" id="KW-1185">Reference proteome</keyword>
<reference evidence="2" key="1">
    <citation type="submission" date="2016-01" db="EMBL/GenBank/DDBJ databases">
        <authorList>
            <person name="Mitreva M."/>
            <person name="Pepin K.H."/>
            <person name="Mihindukulasuriya K.A."/>
            <person name="Fulton R."/>
            <person name="Fronick C."/>
            <person name="O'Laughlin M."/>
            <person name="Miner T."/>
            <person name="Herter B."/>
            <person name="Rosa B.A."/>
            <person name="Cordes M."/>
            <person name="Tomlinson C."/>
            <person name="Wollam A."/>
            <person name="Palsikar V.B."/>
            <person name="Mardis E.R."/>
            <person name="Wilson R.K."/>
        </authorList>
    </citation>
    <scope>NUCLEOTIDE SEQUENCE [LARGE SCALE GENOMIC DNA]</scope>
    <source>
        <strain evidence="2">MJR8151</strain>
    </source>
</reference>
<comment type="caution">
    <text evidence="1">The sequence shown here is derived from an EMBL/GenBank/DDBJ whole genome shotgun (WGS) entry which is preliminary data.</text>
</comment>
<dbReference type="RefSeq" id="WP_060929187.1">
    <property type="nucleotide sequence ID" value="NZ_KQ955266.1"/>
</dbReference>
<protein>
    <submittedName>
        <fullName evidence="1">Uncharacterized protein</fullName>
    </submittedName>
</protein>